<dbReference type="PANTHER" id="PTHR36504">
    <property type="entry name" value="LIPOPOLYSACCHARIDE EXPORT SYSTEM PROTEIN LPTA"/>
    <property type="match status" value="1"/>
</dbReference>
<dbReference type="EMBL" id="BANC01000005">
    <property type="protein sequence ID" value="GAN78638.1"/>
    <property type="molecule type" value="Genomic_DNA"/>
</dbReference>
<dbReference type="RefSeq" id="WP_048877133.1">
    <property type="nucleotide sequence ID" value="NZ_BANC01000005.1"/>
</dbReference>
<feature type="domain" description="Organic solvent tolerance-like N-terminal" evidence="4">
    <location>
        <begin position="39"/>
        <end position="155"/>
    </location>
</feature>
<dbReference type="Pfam" id="PF03968">
    <property type="entry name" value="LptD_N"/>
    <property type="match status" value="1"/>
</dbReference>
<comment type="caution">
    <text evidence="5">The sequence shown here is derived from an EMBL/GenBank/DDBJ whole genome shotgun (WGS) entry which is preliminary data.</text>
</comment>
<protein>
    <recommendedName>
        <fullName evidence="4">Organic solvent tolerance-like N-terminal domain-containing protein</fullName>
    </recommendedName>
</protein>
<evidence type="ECO:0000313" key="6">
    <source>
        <dbReference type="Proteomes" id="UP000032668"/>
    </source>
</evidence>
<reference evidence="5 6" key="1">
    <citation type="submission" date="2012-11" db="EMBL/GenBank/DDBJ databases">
        <title>Whole genome sequence of Acidocella aminolytica 101 = DSM 11237.</title>
        <authorList>
            <person name="Azuma Y."/>
            <person name="Higashiura N."/>
            <person name="Hirakawa H."/>
            <person name="Matsushita K."/>
        </authorList>
    </citation>
    <scope>NUCLEOTIDE SEQUENCE [LARGE SCALE GENOMIC DNA]</scope>
    <source>
        <strain evidence="6">101 / DSM 11237</strain>
    </source>
</reference>
<dbReference type="AlphaFoldDB" id="A0A0D6PBR3"/>
<dbReference type="GO" id="GO:0030288">
    <property type="term" value="C:outer membrane-bounded periplasmic space"/>
    <property type="evidence" value="ECO:0007669"/>
    <property type="project" value="TreeGrafter"/>
</dbReference>
<dbReference type="STRING" id="1120923.SAMN02746095_00447"/>
<dbReference type="GO" id="GO:0015920">
    <property type="term" value="P:lipopolysaccharide transport"/>
    <property type="evidence" value="ECO:0007669"/>
    <property type="project" value="TreeGrafter"/>
</dbReference>
<dbReference type="Gene3D" id="2.60.450.10">
    <property type="entry name" value="Lipopolysaccharide (LPS) transport protein A like domain"/>
    <property type="match status" value="1"/>
</dbReference>
<name>A0A0D6PBR3_9PROT</name>
<proteinExistence type="predicted"/>
<feature type="chain" id="PRO_5010241388" description="Organic solvent tolerance-like N-terminal domain-containing protein" evidence="3">
    <location>
        <begin position="20"/>
        <end position="290"/>
    </location>
</feature>
<dbReference type="Proteomes" id="UP000032668">
    <property type="component" value="Unassembled WGS sequence"/>
</dbReference>
<dbReference type="InterPro" id="IPR052037">
    <property type="entry name" value="LPS_export_LptA"/>
</dbReference>
<organism evidence="5 6">
    <name type="scientific">Acidocella aminolytica 101 = DSM 11237</name>
    <dbReference type="NCBI Taxonomy" id="1120923"/>
    <lineage>
        <taxon>Bacteria</taxon>
        <taxon>Pseudomonadati</taxon>
        <taxon>Pseudomonadota</taxon>
        <taxon>Alphaproteobacteria</taxon>
        <taxon>Acetobacterales</taxon>
        <taxon>Acidocellaceae</taxon>
        <taxon>Acidocella</taxon>
    </lineage>
</organism>
<evidence type="ECO:0000256" key="1">
    <source>
        <dbReference type="ARBA" id="ARBA00022729"/>
    </source>
</evidence>
<dbReference type="GO" id="GO:0017089">
    <property type="term" value="F:glycolipid transfer activity"/>
    <property type="evidence" value="ECO:0007669"/>
    <property type="project" value="TreeGrafter"/>
</dbReference>
<dbReference type="GO" id="GO:0009279">
    <property type="term" value="C:cell outer membrane"/>
    <property type="evidence" value="ECO:0007669"/>
    <property type="project" value="TreeGrafter"/>
</dbReference>
<evidence type="ECO:0000259" key="4">
    <source>
        <dbReference type="Pfam" id="PF03968"/>
    </source>
</evidence>
<dbReference type="InterPro" id="IPR005653">
    <property type="entry name" value="OstA-like_N"/>
</dbReference>
<feature type="compositionally biased region" description="Polar residues" evidence="2">
    <location>
        <begin position="82"/>
        <end position="99"/>
    </location>
</feature>
<keyword evidence="6" id="KW-1185">Reference proteome</keyword>
<feature type="region of interest" description="Disordered" evidence="2">
    <location>
        <begin position="80"/>
        <end position="99"/>
    </location>
</feature>
<dbReference type="OrthoDB" id="8450043at2"/>
<accession>A0A0D6PBR3</accession>
<gene>
    <name evidence="5" type="ORF">Aam_005_037</name>
</gene>
<evidence type="ECO:0000256" key="2">
    <source>
        <dbReference type="SAM" id="MobiDB-lite"/>
    </source>
</evidence>
<evidence type="ECO:0000313" key="5">
    <source>
        <dbReference type="EMBL" id="GAN78638.1"/>
    </source>
</evidence>
<keyword evidence="1 3" id="KW-0732">Signal</keyword>
<sequence>MKLFFILPVMLCAAAPAYAQSLNLGGKPGAAPEPIQITASQGISWSQEAQTVTATGNAKAVRGDVTVTANQLVAHYVKKAGSGTQTGKDNESSNPLDQGNAQLTELDAIGNVHIYTATDNGWGDHAVYDVGKQVLVLTGKNLKLTTPKDTVTAKTSIEYYAGQHKAIARGDALIVANDGRSIAADVITGYFADTNQNQNTPDQGGNLKKVEAVGHVIIKTTTDTATGDRGVYLPGTGQARLGGNVHIIHGPNELAGSDALVNMKTGVATLLAGAGKQVSGVILPGSGKAQ</sequence>
<dbReference type="PANTHER" id="PTHR36504:SF1">
    <property type="entry name" value="LIPOPOLYSACCHARIDE EXPORT SYSTEM PROTEIN LPTA"/>
    <property type="match status" value="1"/>
</dbReference>
<feature type="signal peptide" evidence="3">
    <location>
        <begin position="1"/>
        <end position="19"/>
    </location>
</feature>
<evidence type="ECO:0000256" key="3">
    <source>
        <dbReference type="SAM" id="SignalP"/>
    </source>
</evidence>